<keyword evidence="10" id="KW-1185">Reference proteome</keyword>
<comment type="subunit">
    <text evidence="3">Homotrimer.</text>
</comment>
<keyword evidence="6" id="KW-0106">Calcium</keyword>
<dbReference type="GeneID" id="132709198"/>
<keyword evidence="4" id="KW-0479">Metal-binding</keyword>
<evidence type="ECO:0000256" key="5">
    <source>
        <dbReference type="ARBA" id="ARBA00022734"/>
    </source>
</evidence>
<evidence type="ECO:0000256" key="4">
    <source>
        <dbReference type="ARBA" id="ARBA00022723"/>
    </source>
</evidence>
<organism evidence="10 11">
    <name type="scientific">Pantherophis guttatus</name>
    <name type="common">Corn snake</name>
    <name type="synonym">Elaphe guttata</name>
    <dbReference type="NCBI Taxonomy" id="94885"/>
    <lineage>
        <taxon>Eukaryota</taxon>
        <taxon>Metazoa</taxon>
        <taxon>Chordata</taxon>
        <taxon>Craniata</taxon>
        <taxon>Vertebrata</taxon>
        <taxon>Euteleostomi</taxon>
        <taxon>Lepidosauria</taxon>
        <taxon>Squamata</taxon>
        <taxon>Bifurcata</taxon>
        <taxon>Unidentata</taxon>
        <taxon>Episquamata</taxon>
        <taxon>Toxicofera</taxon>
        <taxon>Serpentes</taxon>
        <taxon>Colubroidea</taxon>
        <taxon>Colubridae</taxon>
        <taxon>Colubrinae</taxon>
        <taxon>Pantherophis</taxon>
    </lineage>
</organism>
<evidence type="ECO:0000313" key="11">
    <source>
        <dbReference type="RefSeq" id="XP_060538192.1"/>
    </source>
</evidence>
<evidence type="ECO:0000256" key="3">
    <source>
        <dbReference type="ARBA" id="ARBA00011233"/>
    </source>
</evidence>
<sequence length="203" mass="22470">MPIFLRNCSLKRSSCEIHPHLVDQVRYPRTMLITWMWLPLLGLLAGHGEAQRCKPEMRATNVARGRPAFQSSTYVSAFNSVASKAVDGNCSGRWVGQNSCTHTQREMGPWWYVDLGSRYAVSSVVVKSREDCCGERLRGAEIRVGNFVTNHGKSNPLCGTITNTRLGAISTISCNGKVGRYVTVTVPRMVSLALCEVEVYGTR</sequence>
<dbReference type="Proteomes" id="UP001652622">
    <property type="component" value="Unplaced"/>
</dbReference>
<proteinExistence type="inferred from homology"/>
<dbReference type="InterPro" id="IPR051941">
    <property type="entry name" value="BG_Antigen-Binding_Lectin"/>
</dbReference>
<evidence type="ECO:0000256" key="2">
    <source>
        <dbReference type="ARBA" id="ARBA00010147"/>
    </source>
</evidence>
<dbReference type="Gene3D" id="2.60.120.260">
    <property type="entry name" value="Galactose-binding domain-like"/>
    <property type="match status" value="1"/>
</dbReference>
<dbReference type="Pfam" id="PF22633">
    <property type="entry name" value="F5_F8_type_C_2"/>
    <property type="match status" value="1"/>
</dbReference>
<keyword evidence="5" id="KW-0430">Lectin</keyword>
<dbReference type="InterPro" id="IPR008979">
    <property type="entry name" value="Galactose-bd-like_sf"/>
</dbReference>
<evidence type="ECO:0000313" key="10">
    <source>
        <dbReference type="Proteomes" id="UP001652622"/>
    </source>
</evidence>
<dbReference type="SUPFAM" id="SSF49785">
    <property type="entry name" value="Galactose-binding domain-like"/>
    <property type="match status" value="1"/>
</dbReference>
<feature type="signal peptide" evidence="8">
    <location>
        <begin position="1"/>
        <end position="50"/>
    </location>
</feature>
<dbReference type="PANTHER" id="PTHR45713:SF11">
    <property type="entry name" value="FUCOLECTIN TACHYLECTIN-4 PENTRAXIN-1 DOMAIN-CONTAINING PROTEIN"/>
    <property type="match status" value="1"/>
</dbReference>
<keyword evidence="8" id="KW-0732">Signal</keyword>
<comment type="similarity">
    <text evidence="2">Belongs to the fucolectin family.</text>
</comment>
<name>A0ABM3YPZ7_PANGU</name>
<accession>A0ABM3YPZ7</accession>
<dbReference type="RefSeq" id="XP_060538192.1">
    <property type="nucleotide sequence ID" value="XM_060682209.1"/>
</dbReference>
<dbReference type="InterPro" id="IPR006585">
    <property type="entry name" value="FTP1"/>
</dbReference>
<comment type="function">
    <text evidence="1">Acts as a defensive agent. Recognizes blood group fucosylated oligosaccharides including A, B, H and Lewis B-type antigens. Does not recognize Lewis A antigen and has low affinity for monovalent haptens.</text>
</comment>
<evidence type="ECO:0000259" key="9">
    <source>
        <dbReference type="SMART" id="SM00607"/>
    </source>
</evidence>
<evidence type="ECO:0000256" key="1">
    <source>
        <dbReference type="ARBA" id="ARBA00002219"/>
    </source>
</evidence>
<reference evidence="11" key="1">
    <citation type="submission" date="2025-08" db="UniProtKB">
        <authorList>
            <consortium name="RefSeq"/>
        </authorList>
    </citation>
    <scope>IDENTIFICATION</scope>
    <source>
        <tissue evidence="11">Blood</tissue>
    </source>
</reference>
<evidence type="ECO:0000256" key="8">
    <source>
        <dbReference type="SAM" id="SignalP"/>
    </source>
</evidence>
<dbReference type="SMART" id="SM00607">
    <property type="entry name" value="FTP"/>
    <property type="match status" value="1"/>
</dbReference>
<dbReference type="PANTHER" id="PTHR45713">
    <property type="entry name" value="FTP DOMAIN-CONTAINING PROTEIN"/>
    <property type="match status" value="1"/>
</dbReference>
<gene>
    <name evidence="11" type="primary">LOC132709198</name>
</gene>
<evidence type="ECO:0000256" key="6">
    <source>
        <dbReference type="ARBA" id="ARBA00022837"/>
    </source>
</evidence>
<protein>
    <submittedName>
        <fullName evidence="11">Fucolectin-like</fullName>
    </submittedName>
</protein>
<feature type="domain" description="Fucolectin tachylectin-4 pentraxin-1" evidence="9">
    <location>
        <begin position="59"/>
        <end position="203"/>
    </location>
</feature>
<keyword evidence="7" id="KW-1015">Disulfide bond</keyword>
<evidence type="ECO:0000256" key="7">
    <source>
        <dbReference type="ARBA" id="ARBA00023157"/>
    </source>
</evidence>
<feature type="chain" id="PRO_5046922764" evidence="8">
    <location>
        <begin position="51"/>
        <end position="203"/>
    </location>
</feature>